<dbReference type="PANTHER" id="PTHR21299:SF1">
    <property type="entry name" value="PANTOATE--BETA-ALANINE LIGASE"/>
    <property type="match status" value="1"/>
</dbReference>
<feature type="binding site" evidence="8">
    <location>
        <position position="150"/>
    </location>
    <ligand>
        <name>(R)-pantoate</name>
        <dbReference type="ChEBI" id="CHEBI:15980"/>
    </ligand>
</feature>
<evidence type="ECO:0000256" key="3">
    <source>
        <dbReference type="ARBA" id="ARBA00022598"/>
    </source>
</evidence>
<dbReference type="NCBIfam" id="TIGR00018">
    <property type="entry name" value="panC"/>
    <property type="match status" value="1"/>
</dbReference>
<keyword evidence="3 8" id="KW-0436">Ligase</keyword>
<evidence type="ECO:0000256" key="7">
    <source>
        <dbReference type="ARBA" id="ARBA00048258"/>
    </source>
</evidence>
<proteinExistence type="inferred from homology"/>
<feature type="binding site" evidence="8">
    <location>
        <begin position="144"/>
        <end position="147"/>
    </location>
    <ligand>
        <name>ATP</name>
        <dbReference type="ChEBI" id="CHEBI:30616"/>
    </ligand>
</feature>
<comment type="subcellular location">
    <subcellularLocation>
        <location evidence="8">Cytoplasm</location>
    </subcellularLocation>
</comment>
<evidence type="ECO:0000256" key="8">
    <source>
        <dbReference type="HAMAP-Rule" id="MF_00158"/>
    </source>
</evidence>
<feature type="binding site" evidence="8">
    <location>
        <position position="58"/>
    </location>
    <ligand>
        <name>(R)-pantoate</name>
        <dbReference type="ChEBI" id="CHEBI:15980"/>
    </ligand>
</feature>
<evidence type="ECO:0000256" key="6">
    <source>
        <dbReference type="ARBA" id="ARBA00022840"/>
    </source>
</evidence>
<keyword evidence="4 8" id="KW-0566">Pantothenate biosynthesis</keyword>
<keyword evidence="5 8" id="KW-0547">Nucleotide-binding</keyword>
<sequence>MIILKTIAELRQYRRGLTGLVGLVPTMGYLHEGHLSLVRASVAECAQTVVSIFVNPTQFGPGEDFKSYPRDTERDLALLAAAGTDAVFLPEAGEMYPPGTDTVVVPGEIAGKLEGAARPGHFQGVATVVLKLFNLVQPDYAYFGQKDAQQVAVIQKMVADLNIPVGVTVMPTVRESDGLAMSSRNTYLNPAERQAALILYRSLQLAADLIAGGEADTGVIKGRMTDLIETVPSAAIDYVSLADADSLTELAVVARPVLISLAARIGKTRLIDNIILK</sequence>
<evidence type="ECO:0000256" key="2">
    <source>
        <dbReference type="ARBA" id="ARBA00009256"/>
    </source>
</evidence>
<dbReference type="EC" id="6.3.2.1" evidence="8"/>
<name>A0ABZ2J2P4_9CHLR</name>
<comment type="subunit">
    <text evidence="8">Homodimer.</text>
</comment>
<keyword evidence="10" id="KW-1185">Reference proteome</keyword>
<feature type="binding site" evidence="8">
    <location>
        <begin position="27"/>
        <end position="34"/>
    </location>
    <ligand>
        <name>ATP</name>
        <dbReference type="ChEBI" id="CHEBI:30616"/>
    </ligand>
</feature>
<keyword evidence="8" id="KW-0963">Cytoplasm</keyword>
<organism evidence="9 10">
    <name type="scientific">Candidatus Dehalogenimonas loeffleri</name>
    <dbReference type="NCBI Taxonomy" id="3127115"/>
    <lineage>
        <taxon>Bacteria</taxon>
        <taxon>Bacillati</taxon>
        <taxon>Chloroflexota</taxon>
        <taxon>Dehalococcoidia</taxon>
        <taxon>Dehalococcoidales</taxon>
        <taxon>Dehalococcoidaceae</taxon>
        <taxon>Dehalogenimonas</taxon>
    </lineage>
</organism>
<dbReference type="Proteomes" id="UP001375370">
    <property type="component" value="Chromosome"/>
</dbReference>
<dbReference type="HAMAP" id="MF_00158">
    <property type="entry name" value="PanC"/>
    <property type="match status" value="1"/>
</dbReference>
<dbReference type="Gene3D" id="3.30.1300.10">
    <property type="entry name" value="Pantoate-beta-alanine ligase, C-terminal domain"/>
    <property type="match status" value="1"/>
</dbReference>
<feature type="binding site" evidence="8">
    <location>
        <begin position="181"/>
        <end position="184"/>
    </location>
    <ligand>
        <name>ATP</name>
        <dbReference type="ChEBI" id="CHEBI:30616"/>
    </ligand>
</feature>
<dbReference type="EMBL" id="CP146612">
    <property type="protein sequence ID" value="WWX25148.1"/>
    <property type="molecule type" value="Genomic_DNA"/>
</dbReference>
<gene>
    <name evidence="8 9" type="primary">panC</name>
    <name evidence="9" type="ORF">V8247_07765</name>
</gene>
<evidence type="ECO:0000256" key="4">
    <source>
        <dbReference type="ARBA" id="ARBA00022655"/>
    </source>
</evidence>
<feature type="binding site" evidence="8">
    <location>
        <position position="58"/>
    </location>
    <ligand>
        <name>beta-alanine</name>
        <dbReference type="ChEBI" id="CHEBI:57966"/>
    </ligand>
</feature>
<evidence type="ECO:0000313" key="10">
    <source>
        <dbReference type="Proteomes" id="UP001375370"/>
    </source>
</evidence>
<dbReference type="RefSeq" id="WP_338737288.1">
    <property type="nucleotide sequence ID" value="NZ_CP146612.1"/>
</dbReference>
<comment type="similarity">
    <text evidence="2 8">Belongs to the pantothenate synthetase family.</text>
</comment>
<evidence type="ECO:0000256" key="1">
    <source>
        <dbReference type="ARBA" id="ARBA00004990"/>
    </source>
</evidence>
<comment type="pathway">
    <text evidence="1 8">Cofactor biosynthesis; (R)-pantothenate biosynthesis; (R)-pantothenate from (R)-pantoate and beta-alanine: step 1/1.</text>
</comment>
<dbReference type="InterPro" id="IPR042176">
    <property type="entry name" value="Pantoate_ligase_C"/>
</dbReference>
<dbReference type="CDD" id="cd00560">
    <property type="entry name" value="PanC"/>
    <property type="match status" value="1"/>
</dbReference>
<comment type="catalytic activity">
    <reaction evidence="7 8">
        <text>(R)-pantoate + beta-alanine + ATP = (R)-pantothenate + AMP + diphosphate + H(+)</text>
        <dbReference type="Rhea" id="RHEA:10912"/>
        <dbReference type="ChEBI" id="CHEBI:15378"/>
        <dbReference type="ChEBI" id="CHEBI:15980"/>
        <dbReference type="ChEBI" id="CHEBI:29032"/>
        <dbReference type="ChEBI" id="CHEBI:30616"/>
        <dbReference type="ChEBI" id="CHEBI:33019"/>
        <dbReference type="ChEBI" id="CHEBI:57966"/>
        <dbReference type="ChEBI" id="CHEBI:456215"/>
        <dbReference type="EC" id="6.3.2.1"/>
    </reaction>
</comment>
<keyword evidence="6 8" id="KW-0067">ATP-binding</keyword>
<protein>
    <recommendedName>
        <fullName evidence="8">Pantothenate synthetase</fullName>
        <shortName evidence="8">PS</shortName>
        <ecNumber evidence="8">6.3.2.1</ecNumber>
    </recommendedName>
    <alternativeName>
        <fullName evidence="8">Pantoate--beta-alanine ligase</fullName>
    </alternativeName>
    <alternativeName>
        <fullName evidence="8">Pantoate-activating enzyme</fullName>
    </alternativeName>
</protein>
<comment type="function">
    <text evidence="8">Catalyzes the condensation of pantoate with beta-alanine in an ATP-dependent reaction via a pantoyl-adenylate intermediate.</text>
</comment>
<feature type="active site" description="Proton donor" evidence="8">
    <location>
        <position position="34"/>
    </location>
</feature>
<accession>A0ABZ2J2P4</accession>
<dbReference type="InterPro" id="IPR014729">
    <property type="entry name" value="Rossmann-like_a/b/a_fold"/>
</dbReference>
<dbReference type="GO" id="GO:0004592">
    <property type="term" value="F:pantoate-beta-alanine ligase activity"/>
    <property type="evidence" value="ECO:0007669"/>
    <property type="project" value="UniProtKB-EC"/>
</dbReference>
<dbReference type="PANTHER" id="PTHR21299">
    <property type="entry name" value="CYTIDYLATE KINASE/PANTOATE-BETA-ALANINE LIGASE"/>
    <property type="match status" value="1"/>
</dbReference>
<dbReference type="InterPro" id="IPR003721">
    <property type="entry name" value="Pantoate_ligase"/>
</dbReference>
<dbReference type="Pfam" id="PF02569">
    <property type="entry name" value="Pantoate_ligase"/>
    <property type="match status" value="1"/>
</dbReference>
<dbReference type="Gene3D" id="3.40.50.620">
    <property type="entry name" value="HUPs"/>
    <property type="match status" value="1"/>
</dbReference>
<evidence type="ECO:0000256" key="5">
    <source>
        <dbReference type="ARBA" id="ARBA00022741"/>
    </source>
</evidence>
<comment type="miscellaneous">
    <text evidence="8">The reaction proceeds by a bi uni uni bi ping pong mechanism.</text>
</comment>
<feature type="binding site" evidence="8">
    <location>
        <position position="173"/>
    </location>
    <ligand>
        <name>ATP</name>
        <dbReference type="ChEBI" id="CHEBI:30616"/>
    </ligand>
</feature>
<evidence type="ECO:0000313" key="9">
    <source>
        <dbReference type="EMBL" id="WWX25148.1"/>
    </source>
</evidence>
<reference evidence="9 10" key="1">
    <citation type="submission" date="2024-03" db="EMBL/GenBank/DDBJ databases">
        <title>A Dehalogenimonas Isolated from Estuarine Sediments Dihaloeliminates Chlorinated Alkanes.</title>
        <authorList>
            <person name="Yang Y."/>
            <person name="Wang H."/>
        </authorList>
    </citation>
    <scope>NUCLEOTIDE SEQUENCE [LARGE SCALE GENOMIC DNA]</scope>
    <source>
        <strain evidence="9 10">W</strain>
    </source>
</reference>
<dbReference type="SUPFAM" id="SSF52374">
    <property type="entry name" value="Nucleotidylyl transferase"/>
    <property type="match status" value="1"/>
</dbReference>